<evidence type="ECO:0000313" key="8">
    <source>
        <dbReference type="EMBL" id="AUD77766.1"/>
    </source>
</evidence>
<feature type="transmembrane region" description="Helical" evidence="6">
    <location>
        <begin position="491"/>
        <end position="511"/>
    </location>
</feature>
<dbReference type="SUPFAM" id="SSF48452">
    <property type="entry name" value="TPR-like"/>
    <property type="match status" value="2"/>
</dbReference>
<comment type="cofactor">
    <cofactor evidence="1">
        <name>Mg(2+)</name>
        <dbReference type="ChEBI" id="CHEBI:18420"/>
    </cofactor>
</comment>
<dbReference type="InterPro" id="IPR019734">
    <property type="entry name" value="TPR_rpt"/>
</dbReference>
<dbReference type="InterPro" id="IPR043128">
    <property type="entry name" value="Rev_trsase/Diguanyl_cyclase"/>
</dbReference>
<dbReference type="PROSITE" id="PS50005">
    <property type="entry name" value="TPR"/>
    <property type="match status" value="1"/>
</dbReference>
<dbReference type="OrthoDB" id="6191081at2"/>
<gene>
    <name evidence="8" type="ORF">CW740_00350</name>
</gene>
<accession>A0A2K9ABM4</accession>
<feature type="transmembrane region" description="Helical" evidence="6">
    <location>
        <begin position="31"/>
        <end position="54"/>
    </location>
</feature>
<dbReference type="InterPro" id="IPR050469">
    <property type="entry name" value="Diguanylate_Cyclase"/>
</dbReference>
<reference evidence="8 9" key="1">
    <citation type="submission" date="2017-12" db="EMBL/GenBank/DDBJ databases">
        <title>Kangiella profundi FT102 completed genome.</title>
        <authorList>
            <person name="Xu J."/>
            <person name="Wang J."/>
            <person name="Lu Y."/>
        </authorList>
    </citation>
    <scope>NUCLEOTIDE SEQUENCE [LARGE SCALE GENOMIC DNA]</scope>
    <source>
        <strain evidence="8 9">FT102</strain>
    </source>
</reference>
<evidence type="ECO:0000256" key="4">
    <source>
        <dbReference type="PROSITE-ProRule" id="PRU00339"/>
    </source>
</evidence>
<dbReference type="InterPro" id="IPR000160">
    <property type="entry name" value="GGDEF_dom"/>
</dbReference>
<keyword evidence="6" id="KW-1133">Transmembrane helix</keyword>
<dbReference type="Gene3D" id="1.25.40.10">
    <property type="entry name" value="Tetratricopeptide repeat domain"/>
    <property type="match status" value="2"/>
</dbReference>
<evidence type="ECO:0000256" key="2">
    <source>
        <dbReference type="ARBA" id="ARBA00012528"/>
    </source>
</evidence>
<keyword evidence="6" id="KW-0812">Transmembrane</keyword>
<evidence type="ECO:0000256" key="5">
    <source>
        <dbReference type="SAM" id="Coils"/>
    </source>
</evidence>
<organism evidence="8 9">
    <name type="scientific">Kangiella profundi</name>
    <dbReference type="NCBI Taxonomy" id="1561924"/>
    <lineage>
        <taxon>Bacteria</taxon>
        <taxon>Pseudomonadati</taxon>
        <taxon>Pseudomonadota</taxon>
        <taxon>Gammaproteobacteria</taxon>
        <taxon>Kangiellales</taxon>
        <taxon>Kangiellaceae</taxon>
        <taxon>Kangiella</taxon>
    </lineage>
</organism>
<keyword evidence="6" id="KW-0472">Membrane</keyword>
<dbReference type="NCBIfam" id="TIGR00254">
    <property type="entry name" value="GGDEF"/>
    <property type="match status" value="1"/>
</dbReference>
<keyword evidence="9" id="KW-1185">Reference proteome</keyword>
<feature type="coiled-coil region" evidence="5">
    <location>
        <begin position="454"/>
        <end position="488"/>
    </location>
</feature>
<keyword evidence="4" id="KW-0802">TPR repeat</keyword>
<dbReference type="KEGG" id="kpd:CW740_00350"/>
<dbReference type="Pfam" id="PF00990">
    <property type="entry name" value="GGDEF"/>
    <property type="match status" value="1"/>
</dbReference>
<dbReference type="GO" id="GO:0052621">
    <property type="term" value="F:diguanylate cyclase activity"/>
    <property type="evidence" value="ECO:0007669"/>
    <property type="project" value="UniProtKB-EC"/>
</dbReference>
<evidence type="ECO:0000256" key="3">
    <source>
        <dbReference type="ARBA" id="ARBA00034247"/>
    </source>
</evidence>
<evidence type="ECO:0000256" key="1">
    <source>
        <dbReference type="ARBA" id="ARBA00001946"/>
    </source>
</evidence>
<dbReference type="EMBL" id="CP025120">
    <property type="protein sequence ID" value="AUD77766.1"/>
    <property type="molecule type" value="Genomic_DNA"/>
</dbReference>
<dbReference type="Proteomes" id="UP000232693">
    <property type="component" value="Chromosome"/>
</dbReference>
<dbReference type="InterPro" id="IPR011990">
    <property type="entry name" value="TPR-like_helical_dom_sf"/>
</dbReference>
<evidence type="ECO:0000256" key="6">
    <source>
        <dbReference type="SAM" id="Phobius"/>
    </source>
</evidence>
<name>A0A2K9ABM4_9GAMM</name>
<evidence type="ECO:0000313" key="9">
    <source>
        <dbReference type="Proteomes" id="UP000232693"/>
    </source>
</evidence>
<keyword evidence="5" id="KW-0175">Coiled coil</keyword>
<evidence type="ECO:0000259" key="7">
    <source>
        <dbReference type="PROSITE" id="PS50887"/>
    </source>
</evidence>
<dbReference type="Gene3D" id="3.30.70.270">
    <property type="match status" value="1"/>
</dbReference>
<dbReference type="FunFam" id="3.30.70.270:FF:000001">
    <property type="entry name" value="Diguanylate cyclase domain protein"/>
    <property type="match status" value="1"/>
</dbReference>
<dbReference type="SMART" id="SM00267">
    <property type="entry name" value="GGDEF"/>
    <property type="match status" value="1"/>
</dbReference>
<feature type="domain" description="GGDEF" evidence="7">
    <location>
        <begin position="554"/>
        <end position="685"/>
    </location>
</feature>
<dbReference type="PROSITE" id="PS50887">
    <property type="entry name" value="GGDEF"/>
    <property type="match status" value="1"/>
</dbReference>
<dbReference type="SUPFAM" id="SSF55073">
    <property type="entry name" value="Nucleotide cyclase"/>
    <property type="match status" value="1"/>
</dbReference>
<dbReference type="PANTHER" id="PTHR45138:SF9">
    <property type="entry name" value="DIGUANYLATE CYCLASE DGCM-RELATED"/>
    <property type="match status" value="1"/>
</dbReference>
<sequence>MARRYRLTQTAVSIVDCERNSMRRERQPSPMNFSCFPLWAGILLYLFSTAIAYASHHPVNIKGTFDDQLENQNAERKDEKFKELTPEQQAFDDFVYKLESGEIELNSQQDFDRELKKMAALVPADDEDRRLTYVYYQCILSRMFDPRAGINLARDMISKAKTKGDRLEEGVLYMCLVNYQSRAGEVSEALQTTEKALDIGEELNDKLLIADAHVSRCSMRSLIGENDFALQDCVKAEKIYREEGLLEGSEGLIFDIGIIYRRLGFLERAEKYLNRAQQIAERDNLRFGQLQVYLQQGFLEEQRNNLDKAIAKYQAAMKVARDDDIQSEMVPIRIALAGGYNLRGEYSKAIRELELASEAREKLGNINYDGMAAMQYGIALSNIEQPQQAEEFFLEAERQMLRDNNRRYLALLYEAWAESYKKAGNEQQALDKYQKFMVLQKELDRQRSDQQTQVLRFEYDSEKTELENEQLQKEQKLKDEQLESLQKARQWQILAIILGGLLTLLLIWFSLRQVANSRKFKQLAYTDSLTGLANRRQIERALKKSMEEANLNRKPLSILMYDIDHFKVINDKHGHSIGDVVLTNLSNFSKELLRDNDVLGRTGGEEFLAILPNANIDQAIQVAKRLQREVDLKQYTNIESDLNATISVGVTEFKPGENMDQLLHRVDEALYQAKENGRNRVEYVI</sequence>
<dbReference type="InterPro" id="IPR029787">
    <property type="entry name" value="Nucleotide_cyclase"/>
</dbReference>
<dbReference type="SMART" id="SM00028">
    <property type="entry name" value="TPR"/>
    <property type="match status" value="6"/>
</dbReference>
<dbReference type="EC" id="2.7.7.65" evidence="2"/>
<dbReference type="AlphaFoldDB" id="A0A2K9ABM4"/>
<protein>
    <recommendedName>
        <fullName evidence="2">diguanylate cyclase</fullName>
        <ecNumber evidence="2">2.7.7.65</ecNumber>
    </recommendedName>
</protein>
<dbReference type="CDD" id="cd01949">
    <property type="entry name" value="GGDEF"/>
    <property type="match status" value="1"/>
</dbReference>
<comment type="catalytic activity">
    <reaction evidence="3">
        <text>2 GTP = 3',3'-c-di-GMP + 2 diphosphate</text>
        <dbReference type="Rhea" id="RHEA:24898"/>
        <dbReference type="ChEBI" id="CHEBI:33019"/>
        <dbReference type="ChEBI" id="CHEBI:37565"/>
        <dbReference type="ChEBI" id="CHEBI:58805"/>
        <dbReference type="EC" id="2.7.7.65"/>
    </reaction>
</comment>
<dbReference type="PANTHER" id="PTHR45138">
    <property type="entry name" value="REGULATORY COMPONENTS OF SENSORY TRANSDUCTION SYSTEM"/>
    <property type="match status" value="1"/>
</dbReference>
<proteinExistence type="predicted"/>
<feature type="repeat" description="TPR" evidence="4">
    <location>
        <begin position="290"/>
        <end position="323"/>
    </location>
</feature>